<dbReference type="Gene3D" id="2.30.30.110">
    <property type="match status" value="1"/>
</dbReference>
<name>A0AA86AKQ0_SULMK</name>
<dbReference type="GO" id="GO:0003677">
    <property type="term" value="F:DNA binding"/>
    <property type="evidence" value="ECO:0007669"/>
    <property type="project" value="InterPro"/>
</dbReference>
<proteinExistence type="inferred from homology"/>
<accession>A0AA86AKQ0</accession>
<evidence type="ECO:0000313" key="3">
    <source>
        <dbReference type="Proteomes" id="UP000019322"/>
    </source>
</evidence>
<dbReference type="GO" id="GO:0004521">
    <property type="term" value="F:RNA endonuclease activity"/>
    <property type="evidence" value="ECO:0007669"/>
    <property type="project" value="TreeGrafter"/>
</dbReference>
<dbReference type="PANTHER" id="PTHR33988">
    <property type="entry name" value="ENDORIBONUCLEASE MAZF-RELATED"/>
    <property type="match status" value="1"/>
</dbReference>
<keyword evidence="1" id="KW-0540">Nuclease</keyword>
<dbReference type="KEGG" id="smul:SMUL_1043"/>
<dbReference type="GO" id="GO:0016787">
    <property type="term" value="F:hydrolase activity"/>
    <property type="evidence" value="ECO:0007669"/>
    <property type="project" value="UniProtKB-KW"/>
</dbReference>
<protein>
    <recommendedName>
        <fullName evidence="1">mRNA interferase</fullName>
        <ecNumber evidence="1">3.1.-.-</ecNumber>
    </recommendedName>
</protein>
<dbReference type="Pfam" id="PF02452">
    <property type="entry name" value="PemK_toxin"/>
    <property type="match status" value="1"/>
</dbReference>
<evidence type="ECO:0000313" key="2">
    <source>
        <dbReference type="EMBL" id="AHJ12309.1"/>
    </source>
</evidence>
<gene>
    <name evidence="2" type="ORF">SMUL_1043</name>
</gene>
<dbReference type="Proteomes" id="UP000019322">
    <property type="component" value="Chromosome"/>
</dbReference>
<dbReference type="EMBL" id="CP007201">
    <property type="protein sequence ID" value="AHJ12309.1"/>
    <property type="molecule type" value="Genomic_DNA"/>
</dbReference>
<dbReference type="PANTHER" id="PTHR33988:SF2">
    <property type="entry name" value="ENDORIBONUCLEASE MAZF"/>
    <property type="match status" value="1"/>
</dbReference>
<comment type="function">
    <text evidence="1">Toxic component of a type II toxin-antitoxin (TA) system.</text>
</comment>
<sequence>MVCKGDIWLVNLNPSKKNNEMGKTRPAVVFQNDELNHSDYPTTIIFPLSTSLIDDAEPIRMRIAKRELLEQDSDVVVTQIRAIDNERFIQKLATLTPQELQKLRELFEEVTL</sequence>
<keyword evidence="1" id="KW-0378">Hydrolase</keyword>
<comment type="similarity">
    <text evidence="1">Belongs to the PemK/MazF family.</text>
</comment>
<dbReference type="AlphaFoldDB" id="A0AA86AKQ0"/>
<dbReference type="GO" id="GO:0006402">
    <property type="term" value="P:mRNA catabolic process"/>
    <property type="evidence" value="ECO:0007669"/>
    <property type="project" value="TreeGrafter"/>
</dbReference>
<dbReference type="InterPro" id="IPR003477">
    <property type="entry name" value="PemK-like"/>
</dbReference>
<reference evidence="2 3" key="1">
    <citation type="journal article" date="2014" name="Environ. Microbiol.">
        <title>Insights into organohalide respiration and the versatile catabolism of Sulfurospirillum multivorans gained from comparative genomics and physiological studies.</title>
        <authorList>
            <person name="Goris T."/>
            <person name="Schubert T."/>
            <person name="Gadkari J."/>
            <person name="Wubet T."/>
            <person name="Tarkka M."/>
            <person name="Buscot F."/>
            <person name="Adrian L."/>
            <person name="Diekert G."/>
        </authorList>
    </citation>
    <scope>NUCLEOTIDE SEQUENCE [LARGE SCALE GENOMIC DNA]</scope>
    <source>
        <strain evidence="3">DM 12446 / JCM 15788 / NBRC 109480</strain>
    </source>
</reference>
<dbReference type="SUPFAM" id="SSF50118">
    <property type="entry name" value="Cell growth inhibitor/plasmid maintenance toxic component"/>
    <property type="match status" value="1"/>
</dbReference>
<evidence type="ECO:0000256" key="1">
    <source>
        <dbReference type="PIRNR" id="PIRNR033490"/>
    </source>
</evidence>
<dbReference type="InterPro" id="IPR011067">
    <property type="entry name" value="Plasmid_toxin/cell-grow_inhib"/>
</dbReference>
<keyword evidence="1" id="KW-0255">Endonuclease</keyword>
<dbReference type="PIRSF" id="PIRSF033490">
    <property type="entry name" value="MazF"/>
    <property type="match status" value="1"/>
</dbReference>
<dbReference type="GO" id="GO:0016075">
    <property type="term" value="P:rRNA catabolic process"/>
    <property type="evidence" value="ECO:0007669"/>
    <property type="project" value="TreeGrafter"/>
</dbReference>
<dbReference type="EC" id="3.1.-.-" evidence="1"/>
<organism evidence="2 3">
    <name type="scientific">Sulfurospirillum multivorans (strain DM 12446 / JCM 15788 / NBRC 109480)</name>
    <dbReference type="NCBI Taxonomy" id="1150621"/>
    <lineage>
        <taxon>Bacteria</taxon>
        <taxon>Pseudomonadati</taxon>
        <taxon>Campylobacterota</taxon>
        <taxon>Epsilonproteobacteria</taxon>
        <taxon>Campylobacterales</taxon>
        <taxon>Sulfurospirillaceae</taxon>
        <taxon>Sulfurospirillum</taxon>
    </lineage>
</organism>